<proteinExistence type="predicted"/>
<sequence length="48" mass="5377">MPPVQRGRQQYPNFSADARAIVPAACGWREKPINPPSLAHTSDDDRRC</sequence>
<dbReference type="Proteomes" id="UP000003692">
    <property type="component" value="Unassembled WGS sequence"/>
</dbReference>
<feature type="region of interest" description="Disordered" evidence="1">
    <location>
        <begin position="29"/>
        <end position="48"/>
    </location>
</feature>
<comment type="caution">
    <text evidence="2">The sequence shown here is derived from an EMBL/GenBank/DDBJ whole genome shotgun (WGS) entry which is preliminary data.</text>
</comment>
<dbReference type="AlphaFoldDB" id="D4F597"/>
<protein>
    <submittedName>
        <fullName evidence="2">Uncharacterized protein</fullName>
    </submittedName>
</protein>
<evidence type="ECO:0000313" key="2">
    <source>
        <dbReference type="EMBL" id="EFE23062.1"/>
    </source>
</evidence>
<reference evidence="2 3" key="1">
    <citation type="submission" date="2010-02" db="EMBL/GenBank/DDBJ databases">
        <authorList>
            <person name="Weinstock G."/>
            <person name="Sodergren E."/>
            <person name="Clifton S."/>
            <person name="Fulton L."/>
            <person name="Fulton B."/>
            <person name="Courtney L."/>
            <person name="Fronick C."/>
            <person name="Harrison M."/>
            <person name="Strong C."/>
            <person name="Farmer C."/>
            <person name="Delahaunty K."/>
            <person name="Markovic C."/>
            <person name="Hall O."/>
            <person name="Minx P."/>
            <person name="Tomlinson C."/>
            <person name="Mitreva M."/>
            <person name="Nelson J."/>
            <person name="Hou S."/>
            <person name="Wollam A."/>
            <person name="Pepin K.H."/>
            <person name="Johnson M."/>
            <person name="Bhonagiri V."/>
            <person name="Zhang X."/>
            <person name="Suruliraj S."/>
            <person name="Warren W."/>
            <person name="Chinwalla A."/>
            <person name="Mardis E.R."/>
            <person name="Wilson R.K."/>
        </authorList>
    </citation>
    <scope>NUCLEOTIDE SEQUENCE [LARGE SCALE GENOMIC DNA]</scope>
    <source>
        <strain evidence="2 3">ATCC 23685</strain>
    </source>
</reference>
<evidence type="ECO:0000313" key="3">
    <source>
        <dbReference type="Proteomes" id="UP000003692"/>
    </source>
</evidence>
<gene>
    <name evidence="2" type="ORF">EDWATA_01925</name>
</gene>
<dbReference type="HOGENOM" id="CLU_3152242_0_0_6"/>
<evidence type="ECO:0000256" key="1">
    <source>
        <dbReference type="SAM" id="MobiDB-lite"/>
    </source>
</evidence>
<organism evidence="2 3">
    <name type="scientific">Edwardsiella tarda ATCC 23685</name>
    <dbReference type="NCBI Taxonomy" id="500638"/>
    <lineage>
        <taxon>Bacteria</taxon>
        <taxon>Pseudomonadati</taxon>
        <taxon>Pseudomonadota</taxon>
        <taxon>Gammaproteobacteria</taxon>
        <taxon>Enterobacterales</taxon>
        <taxon>Hafniaceae</taxon>
        <taxon>Edwardsiella</taxon>
    </lineage>
</organism>
<name>D4F597_EDWTA</name>
<accession>D4F597</accession>
<dbReference type="EMBL" id="ADGK01000130">
    <property type="protein sequence ID" value="EFE23062.1"/>
    <property type="molecule type" value="Genomic_DNA"/>
</dbReference>